<accession>A0A173SSD4</accession>
<dbReference type="Proteomes" id="UP000095553">
    <property type="component" value="Unassembled WGS sequence"/>
</dbReference>
<evidence type="ECO:0000313" key="3">
    <source>
        <dbReference type="Proteomes" id="UP000095553"/>
    </source>
</evidence>
<evidence type="ECO:0000256" key="1">
    <source>
        <dbReference type="SAM" id="SignalP"/>
    </source>
</evidence>
<name>A0A173SSD4_ANAHA</name>
<feature type="chain" id="PRO_5008011774" evidence="1">
    <location>
        <begin position="26"/>
        <end position="76"/>
    </location>
</feature>
<organism evidence="2 3">
    <name type="scientific">Anaerostipes hadrus</name>
    <dbReference type="NCBI Taxonomy" id="649756"/>
    <lineage>
        <taxon>Bacteria</taxon>
        <taxon>Bacillati</taxon>
        <taxon>Bacillota</taxon>
        <taxon>Clostridia</taxon>
        <taxon>Lachnospirales</taxon>
        <taxon>Lachnospiraceae</taxon>
        <taxon>Anaerostipes</taxon>
    </lineage>
</organism>
<reference evidence="2 3" key="1">
    <citation type="submission" date="2015-09" db="EMBL/GenBank/DDBJ databases">
        <authorList>
            <consortium name="Pathogen Informatics"/>
        </authorList>
    </citation>
    <scope>NUCLEOTIDE SEQUENCE [LARGE SCALE GENOMIC DNA]</scope>
    <source>
        <strain evidence="2 3">2789STDY5834959</strain>
    </source>
</reference>
<dbReference type="EMBL" id="CYXY01000007">
    <property type="protein sequence ID" value="CUM92515.1"/>
    <property type="molecule type" value="Genomic_DNA"/>
</dbReference>
<protein>
    <submittedName>
        <fullName evidence="2">Uncharacterized protein</fullName>
    </submittedName>
</protein>
<sequence length="76" mass="8628">MMNVKKIRILFIVMVITMISIAACACNRNGKKKKQAATTTTESKSVYGDADEEYEGKFDNKMRDSYGHVFKTDIQN</sequence>
<proteinExistence type="predicted"/>
<keyword evidence="1" id="KW-0732">Signal</keyword>
<dbReference type="RefSeq" id="WP_055072772.1">
    <property type="nucleotide sequence ID" value="NZ_CACRSX010000018.1"/>
</dbReference>
<dbReference type="AlphaFoldDB" id="A0A173SSD4"/>
<dbReference type="PROSITE" id="PS51257">
    <property type="entry name" value="PROKAR_LIPOPROTEIN"/>
    <property type="match status" value="1"/>
</dbReference>
<feature type="signal peptide" evidence="1">
    <location>
        <begin position="1"/>
        <end position="25"/>
    </location>
</feature>
<gene>
    <name evidence="2" type="ORF">ERS852571_01417</name>
</gene>
<evidence type="ECO:0000313" key="2">
    <source>
        <dbReference type="EMBL" id="CUM92515.1"/>
    </source>
</evidence>